<accession>A0AA36J3A0</accession>
<feature type="region of interest" description="Disordered" evidence="1">
    <location>
        <begin position="316"/>
        <end position="363"/>
    </location>
</feature>
<keyword evidence="2" id="KW-0732">Signal</keyword>
<evidence type="ECO:0000313" key="3">
    <source>
        <dbReference type="EMBL" id="CAJ1397740.1"/>
    </source>
</evidence>
<comment type="caution">
    <text evidence="3">The sequence shown here is derived from an EMBL/GenBank/DDBJ whole genome shotgun (WGS) entry which is preliminary data.</text>
</comment>
<evidence type="ECO:0000256" key="2">
    <source>
        <dbReference type="SAM" id="SignalP"/>
    </source>
</evidence>
<dbReference type="PANTHER" id="PTHR36978">
    <property type="entry name" value="P-LOOP CONTAINING NUCLEOTIDE TRIPHOSPHATE HYDROLASE"/>
    <property type="match status" value="1"/>
</dbReference>
<dbReference type="Pfam" id="PF17784">
    <property type="entry name" value="Sulfotransfer_4"/>
    <property type="match status" value="1"/>
</dbReference>
<organism evidence="3 4">
    <name type="scientific">Effrenium voratum</name>
    <dbReference type="NCBI Taxonomy" id="2562239"/>
    <lineage>
        <taxon>Eukaryota</taxon>
        <taxon>Sar</taxon>
        <taxon>Alveolata</taxon>
        <taxon>Dinophyceae</taxon>
        <taxon>Suessiales</taxon>
        <taxon>Symbiodiniaceae</taxon>
        <taxon>Effrenium</taxon>
    </lineage>
</organism>
<evidence type="ECO:0000256" key="1">
    <source>
        <dbReference type="SAM" id="MobiDB-lite"/>
    </source>
</evidence>
<dbReference type="Proteomes" id="UP001178507">
    <property type="component" value="Unassembled WGS sequence"/>
</dbReference>
<reference evidence="3" key="1">
    <citation type="submission" date="2023-08" db="EMBL/GenBank/DDBJ databases">
        <authorList>
            <person name="Chen Y."/>
            <person name="Shah S."/>
            <person name="Dougan E. K."/>
            <person name="Thang M."/>
            <person name="Chan C."/>
        </authorList>
    </citation>
    <scope>NUCLEOTIDE SEQUENCE</scope>
</reference>
<feature type="signal peptide" evidence="2">
    <location>
        <begin position="1"/>
        <end position="16"/>
    </location>
</feature>
<protein>
    <submittedName>
        <fullName evidence="3">Uncharacterized protein</fullName>
    </submittedName>
</protein>
<name>A0AA36J3A0_9DINO</name>
<gene>
    <name evidence="3" type="ORF">EVOR1521_LOCUS21691</name>
</gene>
<feature type="compositionally biased region" description="Polar residues" evidence="1">
    <location>
        <begin position="448"/>
        <end position="463"/>
    </location>
</feature>
<sequence length="712" mass="79050">MGRILLCAALLVVAHAEPAEVLVDRSFWPTTMMYWRWMFNPNGEQPEKHVLPAKDRQPMKVIGAGFGRTGTSSMVQALHTLGYRSYHWMEGMIEHDHVALWARWIEAVHAGNKTAEKEAFDRVAEYMAKSGFNATMDYPTCLAFESFMEKYPDSKVILTVRTSGMAWANSIMNGVIDLTKGAQTKYAGLSQNLRDLRSIIFKQWQIMGLHVDVDTPIPVAEDLVPIYDKWLERVKNTVPADRLLIHQAKDGYEPLCKFLEIPPEKCPKEPYPKINSSDSLTKHKLALKVWMPLSPEPFGLLVLSPPQPRRAMKAVHLFGSRRRGTILPQESGRPGRKKQPSESLQRRASRTHQLTDPSDNRATEVFVYRQQLRQVGGLTLPRPESRSSEGPKSSHSIKDLDGVDVDIGFVQREKLRVPEPQPPDPLGPVPMLPEAILSQRWASSANSLAMSGQPLRQETSESFALSWRERTPPSHSRGTPTPPHSARGSRQRDLTVNSLASATAMIFNQPADASPDTIPLPSRSPSVTSVASASGARRPRRRLRQHAGTVNSLASADAPSIGQGVAVPRTMHLTSPPPVSPEHSDTLLSSDWQSLEIDAASDLLFELGSVSASIDASPPDAMSPRRRHMKPPSQTVMSLGSIMESVEESLESLARSTPSQKESESGSVQPRRKMRSAAPLFEVDFTKDLAVHADLLLRKHRPLDVEMLKSFE</sequence>
<feature type="region of interest" description="Disordered" evidence="1">
    <location>
        <begin position="448"/>
        <end position="493"/>
    </location>
</feature>
<feature type="region of interest" description="Disordered" evidence="1">
    <location>
        <begin position="510"/>
        <end position="561"/>
    </location>
</feature>
<feature type="compositionally biased region" description="Polar residues" evidence="1">
    <location>
        <begin position="654"/>
        <end position="668"/>
    </location>
</feature>
<evidence type="ECO:0000313" key="4">
    <source>
        <dbReference type="Proteomes" id="UP001178507"/>
    </source>
</evidence>
<feature type="region of interest" description="Disordered" evidence="1">
    <location>
        <begin position="647"/>
        <end position="673"/>
    </location>
</feature>
<dbReference type="SUPFAM" id="SSF52540">
    <property type="entry name" value="P-loop containing nucleoside triphosphate hydrolases"/>
    <property type="match status" value="1"/>
</dbReference>
<dbReference type="EMBL" id="CAUJNA010003277">
    <property type="protein sequence ID" value="CAJ1397740.1"/>
    <property type="molecule type" value="Genomic_DNA"/>
</dbReference>
<feature type="region of interest" description="Disordered" evidence="1">
    <location>
        <begin position="376"/>
        <end position="403"/>
    </location>
</feature>
<keyword evidence="4" id="KW-1185">Reference proteome</keyword>
<dbReference type="InterPro" id="IPR027417">
    <property type="entry name" value="P-loop_NTPase"/>
</dbReference>
<feature type="compositionally biased region" description="Polar residues" evidence="1">
    <location>
        <begin position="523"/>
        <end position="532"/>
    </location>
</feature>
<proteinExistence type="predicted"/>
<feature type="region of interest" description="Disordered" evidence="1">
    <location>
        <begin position="568"/>
        <end position="587"/>
    </location>
</feature>
<dbReference type="InterPro" id="IPR040632">
    <property type="entry name" value="Sulfotransfer_4"/>
</dbReference>
<dbReference type="PANTHER" id="PTHR36978:SF4">
    <property type="entry name" value="P-LOOP CONTAINING NUCLEOSIDE TRIPHOSPHATE HYDROLASE PROTEIN"/>
    <property type="match status" value="1"/>
</dbReference>
<dbReference type="AlphaFoldDB" id="A0AA36J3A0"/>
<feature type="chain" id="PRO_5041299196" evidence="2">
    <location>
        <begin position="17"/>
        <end position="712"/>
    </location>
</feature>
<dbReference type="Gene3D" id="3.40.50.300">
    <property type="entry name" value="P-loop containing nucleotide triphosphate hydrolases"/>
    <property type="match status" value="1"/>
</dbReference>